<name>A0ACC1BTT2_9ROSI</name>
<organism evidence="1 2">
    <name type="scientific">Pistacia atlantica</name>
    <dbReference type="NCBI Taxonomy" id="434234"/>
    <lineage>
        <taxon>Eukaryota</taxon>
        <taxon>Viridiplantae</taxon>
        <taxon>Streptophyta</taxon>
        <taxon>Embryophyta</taxon>
        <taxon>Tracheophyta</taxon>
        <taxon>Spermatophyta</taxon>
        <taxon>Magnoliopsida</taxon>
        <taxon>eudicotyledons</taxon>
        <taxon>Gunneridae</taxon>
        <taxon>Pentapetalae</taxon>
        <taxon>rosids</taxon>
        <taxon>malvids</taxon>
        <taxon>Sapindales</taxon>
        <taxon>Anacardiaceae</taxon>
        <taxon>Pistacia</taxon>
    </lineage>
</organism>
<proteinExistence type="predicted"/>
<evidence type="ECO:0000313" key="2">
    <source>
        <dbReference type="Proteomes" id="UP001164250"/>
    </source>
</evidence>
<sequence>MNNKKEETVKEIFASCSFTSLGLHSTLCDQLRERLGFEAPTLVQAEAIPVILAGRHVLVNAATGTGKTVAYLAPIIHHLQSYTPRIDRSYGTFGKE</sequence>
<protein>
    <submittedName>
        <fullName evidence="1">Uncharacterized protein</fullName>
    </submittedName>
</protein>
<gene>
    <name evidence="1" type="ORF">Patl1_06773</name>
</gene>
<keyword evidence="2" id="KW-1185">Reference proteome</keyword>
<accession>A0ACC1BTT2</accession>
<dbReference type="EMBL" id="CM047899">
    <property type="protein sequence ID" value="KAJ0102390.1"/>
    <property type="molecule type" value="Genomic_DNA"/>
</dbReference>
<evidence type="ECO:0000313" key="1">
    <source>
        <dbReference type="EMBL" id="KAJ0102390.1"/>
    </source>
</evidence>
<dbReference type="Proteomes" id="UP001164250">
    <property type="component" value="Chromosome 3"/>
</dbReference>
<comment type="caution">
    <text evidence="1">The sequence shown here is derived from an EMBL/GenBank/DDBJ whole genome shotgun (WGS) entry which is preliminary data.</text>
</comment>
<reference evidence="2" key="1">
    <citation type="journal article" date="2023" name="G3 (Bethesda)">
        <title>Genome assembly and association tests identify interacting loci associated with vigor, precocity, and sex in interspecific pistachio rootstocks.</title>
        <authorList>
            <person name="Palmer W."/>
            <person name="Jacygrad E."/>
            <person name="Sagayaradj S."/>
            <person name="Cavanaugh K."/>
            <person name="Han R."/>
            <person name="Bertier L."/>
            <person name="Beede B."/>
            <person name="Kafkas S."/>
            <person name="Golino D."/>
            <person name="Preece J."/>
            <person name="Michelmore R."/>
        </authorList>
    </citation>
    <scope>NUCLEOTIDE SEQUENCE [LARGE SCALE GENOMIC DNA]</scope>
</reference>